<keyword evidence="2" id="KW-1185">Reference proteome</keyword>
<reference evidence="1 2" key="1">
    <citation type="journal article" date="2019" name="Commun. Biol.">
        <title>The bagworm genome reveals a unique fibroin gene that provides high tensile strength.</title>
        <authorList>
            <person name="Kono N."/>
            <person name="Nakamura H."/>
            <person name="Ohtoshi R."/>
            <person name="Tomita M."/>
            <person name="Numata K."/>
            <person name="Arakawa K."/>
        </authorList>
    </citation>
    <scope>NUCLEOTIDE SEQUENCE [LARGE SCALE GENOMIC DNA]</scope>
</reference>
<dbReference type="EMBL" id="BGZK01001614">
    <property type="protein sequence ID" value="GBP83313.1"/>
    <property type="molecule type" value="Genomic_DNA"/>
</dbReference>
<name>A0A4C1Z857_EUMVA</name>
<gene>
    <name evidence="1" type="ORF">EVAR_57575_1</name>
</gene>
<sequence length="129" mass="13826">MSNVASHLAVDSDSDLSSAINSNLSPVADLPLSLSLSLYTVISTSSLTTNRDVERARPQRPLLVNMRSPSRSQLQTIYACKTRETTKIAIDTWSMNLQERSLGVKTVSGLGVQTAGSPEYITGTDALLA</sequence>
<evidence type="ECO:0000313" key="1">
    <source>
        <dbReference type="EMBL" id="GBP83313.1"/>
    </source>
</evidence>
<evidence type="ECO:0000313" key="2">
    <source>
        <dbReference type="Proteomes" id="UP000299102"/>
    </source>
</evidence>
<accession>A0A4C1Z857</accession>
<organism evidence="1 2">
    <name type="scientific">Eumeta variegata</name>
    <name type="common">Bagworm moth</name>
    <name type="synonym">Eumeta japonica</name>
    <dbReference type="NCBI Taxonomy" id="151549"/>
    <lineage>
        <taxon>Eukaryota</taxon>
        <taxon>Metazoa</taxon>
        <taxon>Ecdysozoa</taxon>
        <taxon>Arthropoda</taxon>
        <taxon>Hexapoda</taxon>
        <taxon>Insecta</taxon>
        <taxon>Pterygota</taxon>
        <taxon>Neoptera</taxon>
        <taxon>Endopterygota</taxon>
        <taxon>Lepidoptera</taxon>
        <taxon>Glossata</taxon>
        <taxon>Ditrysia</taxon>
        <taxon>Tineoidea</taxon>
        <taxon>Psychidae</taxon>
        <taxon>Oiketicinae</taxon>
        <taxon>Eumeta</taxon>
    </lineage>
</organism>
<dbReference type="AlphaFoldDB" id="A0A4C1Z857"/>
<dbReference type="Proteomes" id="UP000299102">
    <property type="component" value="Unassembled WGS sequence"/>
</dbReference>
<proteinExistence type="predicted"/>
<comment type="caution">
    <text evidence="1">The sequence shown here is derived from an EMBL/GenBank/DDBJ whole genome shotgun (WGS) entry which is preliminary data.</text>
</comment>
<protein>
    <submittedName>
        <fullName evidence="1">Uncharacterized protein</fullName>
    </submittedName>
</protein>